<comment type="catalytic activity">
    <reaction evidence="3">
        <text>(2S,6S)-2,6-diaminopimelate = meso-2,6-diaminopimelate</text>
        <dbReference type="Rhea" id="RHEA:15393"/>
        <dbReference type="ChEBI" id="CHEBI:57609"/>
        <dbReference type="ChEBI" id="CHEBI:57791"/>
        <dbReference type="EC" id="5.1.1.7"/>
    </reaction>
</comment>
<evidence type="ECO:0000313" key="5">
    <source>
        <dbReference type="EMBL" id="PZX12769.1"/>
    </source>
</evidence>
<proteinExistence type="inferred from homology"/>
<dbReference type="SUPFAM" id="SSF54506">
    <property type="entry name" value="Diaminopimelate epimerase-like"/>
    <property type="match status" value="2"/>
</dbReference>
<keyword evidence="3" id="KW-0457">Lysine biosynthesis</keyword>
<comment type="caution">
    <text evidence="3">Lacks conserved residue(s) required for the propagation of feature annotation.</text>
</comment>
<feature type="binding site" evidence="3">
    <location>
        <position position="67"/>
    </location>
    <ligand>
        <name>substrate</name>
    </ligand>
</feature>
<organism evidence="5 6">
    <name type="scientific">Breznakibacter xylanolyticus</name>
    <dbReference type="NCBI Taxonomy" id="990"/>
    <lineage>
        <taxon>Bacteria</taxon>
        <taxon>Pseudomonadati</taxon>
        <taxon>Bacteroidota</taxon>
        <taxon>Bacteroidia</taxon>
        <taxon>Marinilabiliales</taxon>
        <taxon>Marinilabiliaceae</taxon>
        <taxon>Breznakibacter</taxon>
    </lineage>
</organism>
<dbReference type="HAMAP" id="MF_00197">
    <property type="entry name" value="DAP_epimerase"/>
    <property type="match status" value="1"/>
</dbReference>
<dbReference type="GO" id="GO:0008837">
    <property type="term" value="F:diaminopimelate epimerase activity"/>
    <property type="evidence" value="ECO:0007669"/>
    <property type="project" value="UniProtKB-UniRule"/>
</dbReference>
<dbReference type="PANTHER" id="PTHR31689">
    <property type="entry name" value="DIAMINOPIMELATE EPIMERASE, CHLOROPLASTIC"/>
    <property type="match status" value="1"/>
</dbReference>
<dbReference type="Gene3D" id="3.10.310.10">
    <property type="entry name" value="Diaminopimelate Epimerase, Chain A, domain 1"/>
    <property type="match status" value="2"/>
</dbReference>
<feature type="binding site" evidence="3">
    <location>
        <position position="175"/>
    </location>
    <ligand>
        <name>substrate</name>
    </ligand>
</feature>
<dbReference type="NCBIfam" id="TIGR00652">
    <property type="entry name" value="DapF"/>
    <property type="match status" value="1"/>
</dbReference>
<dbReference type="Proteomes" id="UP000249239">
    <property type="component" value="Unassembled WGS sequence"/>
</dbReference>
<feature type="site" description="Could be important to modulate the pK values of the two catalytic cysteine residues" evidence="3">
    <location>
        <position position="193"/>
    </location>
</feature>
<dbReference type="GO" id="GO:0005829">
    <property type="term" value="C:cytosol"/>
    <property type="evidence" value="ECO:0007669"/>
    <property type="project" value="TreeGrafter"/>
</dbReference>
<evidence type="ECO:0000256" key="3">
    <source>
        <dbReference type="HAMAP-Rule" id="MF_00197"/>
    </source>
</evidence>
<comment type="subcellular location">
    <subcellularLocation>
        <location evidence="3">Cytoplasm</location>
    </subcellularLocation>
</comment>
<dbReference type="InterPro" id="IPR001653">
    <property type="entry name" value="DAP_epimerase_DapF"/>
</dbReference>
<feature type="site" description="Could be important to modulate the pK values of the two catalytic cysteine residues" evidence="3">
    <location>
        <position position="143"/>
    </location>
</feature>
<dbReference type="UniPathway" id="UPA00034">
    <property type="reaction ID" value="UER00025"/>
</dbReference>
<feature type="binding site" evidence="3">
    <location>
        <begin position="204"/>
        <end position="205"/>
    </location>
    <ligand>
        <name>substrate</name>
    </ligand>
</feature>
<protein>
    <recommendedName>
        <fullName evidence="3 4">Diaminopimelate epimerase</fullName>
        <shortName evidence="3">DAP epimerase</shortName>
        <ecNumber evidence="3 4">5.1.1.7</ecNumber>
    </recommendedName>
    <alternativeName>
        <fullName evidence="3">PLP-independent amino acid racemase</fullName>
    </alternativeName>
</protein>
<dbReference type="AlphaFoldDB" id="A0A2W7PTJ6"/>
<dbReference type="OrthoDB" id="9805408at2"/>
<dbReference type="Pfam" id="PF01678">
    <property type="entry name" value="DAP_epimerase"/>
    <property type="match status" value="2"/>
</dbReference>
<gene>
    <name evidence="3" type="primary">dapF</name>
    <name evidence="5" type="ORF">LX69_02860</name>
</gene>
<comment type="subunit">
    <text evidence="3">Homodimer.</text>
</comment>
<accession>A0A2W7PTJ6</accession>
<sequence>MLHINFSKYQGAGNDFVVIDNRDKHFDSANVQLVSFLCDRRFGVGGDGLMLLENDPDGSAFLMRYFNSDGREASMCGNGGRCIIAFAVHLGIVNVGELFAFNAVDGLHEAVYLDENHVSLKMIDVDTIEHADDAFFMNTGSPHHVAFVDDVAKADVVGEGRSIRHSSRYAPGGTNVNFVQLLSSAAIRVRTFERGVEDETLACGTGVVASAIAASLKLGGGNEFDVKVEGGDMRVTFQHVNHRFTNVWLIGPAKFVFKGVI</sequence>
<evidence type="ECO:0000313" key="6">
    <source>
        <dbReference type="Proteomes" id="UP000249239"/>
    </source>
</evidence>
<feature type="binding site" evidence="3">
    <location>
        <begin position="77"/>
        <end position="78"/>
    </location>
    <ligand>
        <name>substrate</name>
    </ligand>
</feature>
<dbReference type="EC" id="5.1.1.7" evidence="3 4"/>
<comment type="caution">
    <text evidence="5">The sequence shown here is derived from an EMBL/GenBank/DDBJ whole genome shotgun (WGS) entry which is preliminary data.</text>
</comment>
<evidence type="ECO:0000256" key="2">
    <source>
        <dbReference type="ARBA" id="ARBA00023235"/>
    </source>
</evidence>
<reference evidence="5 6" key="1">
    <citation type="submission" date="2018-06" db="EMBL/GenBank/DDBJ databases">
        <title>Genomic Encyclopedia of Archaeal and Bacterial Type Strains, Phase II (KMG-II): from individual species to whole genera.</title>
        <authorList>
            <person name="Goeker M."/>
        </authorList>
    </citation>
    <scope>NUCLEOTIDE SEQUENCE [LARGE SCALE GENOMIC DNA]</scope>
    <source>
        <strain evidence="5 6">DSM 6779</strain>
    </source>
</reference>
<dbReference type="EMBL" id="QKZK01000030">
    <property type="protein sequence ID" value="PZX12769.1"/>
    <property type="molecule type" value="Genomic_DNA"/>
</dbReference>
<feature type="active site" description="Proton acceptor" evidence="3">
    <location>
        <position position="203"/>
    </location>
</feature>
<comment type="function">
    <text evidence="3">Catalyzes the stereoinversion of LL-2,6-diaminopimelate (L,L-DAP) to meso-diaminopimelate (meso-DAP), a precursor of L-lysine and an essential component of the bacterial peptidoglycan.</text>
</comment>
<feature type="binding site" evidence="3">
    <location>
        <position position="14"/>
    </location>
    <ligand>
        <name>substrate</name>
    </ligand>
</feature>
<feature type="active site" description="Proton donor" evidence="3">
    <location>
        <position position="76"/>
    </location>
</feature>
<comment type="similarity">
    <text evidence="1 3">Belongs to the diaminopimelate epimerase family.</text>
</comment>
<dbReference type="RefSeq" id="WP_111446676.1">
    <property type="nucleotide sequence ID" value="NZ_QKZK01000030.1"/>
</dbReference>
<dbReference type="GO" id="GO:0009089">
    <property type="term" value="P:lysine biosynthetic process via diaminopimelate"/>
    <property type="evidence" value="ECO:0007669"/>
    <property type="project" value="UniProtKB-UniRule"/>
</dbReference>
<keyword evidence="3" id="KW-0963">Cytoplasm</keyword>
<evidence type="ECO:0000256" key="4">
    <source>
        <dbReference type="NCBIfam" id="TIGR00652"/>
    </source>
</evidence>
<dbReference type="PANTHER" id="PTHR31689:SF0">
    <property type="entry name" value="DIAMINOPIMELATE EPIMERASE"/>
    <property type="match status" value="1"/>
</dbReference>
<feature type="binding site" evidence="3">
    <location>
        <begin position="193"/>
        <end position="194"/>
    </location>
    <ligand>
        <name>substrate</name>
    </ligand>
</feature>
<keyword evidence="3" id="KW-0028">Amino-acid biosynthesis</keyword>
<keyword evidence="2 3" id="KW-0413">Isomerase</keyword>
<name>A0A2W7PTJ6_9BACT</name>
<comment type="pathway">
    <text evidence="3">Amino-acid biosynthesis; L-lysine biosynthesis via DAP pathway; DL-2,6-diaminopimelate from LL-2,6-diaminopimelate: step 1/1.</text>
</comment>
<keyword evidence="6" id="KW-1185">Reference proteome</keyword>
<evidence type="ECO:0000256" key="1">
    <source>
        <dbReference type="ARBA" id="ARBA00010219"/>
    </source>
</evidence>